<feature type="compositionally biased region" description="Basic and acidic residues" evidence="7">
    <location>
        <begin position="104"/>
        <end position="137"/>
    </location>
</feature>
<keyword evidence="3" id="KW-0862">Zinc</keyword>
<dbReference type="PANTHER" id="PTHR46927:SF3">
    <property type="entry name" value="THAP-TYPE DOMAIN-CONTAINING PROTEIN"/>
    <property type="match status" value="1"/>
</dbReference>
<feature type="region of interest" description="Disordered" evidence="7">
    <location>
        <begin position="471"/>
        <end position="526"/>
    </location>
</feature>
<evidence type="ECO:0000313" key="10">
    <source>
        <dbReference type="Ensembl" id="ENSCINP00000023553.2"/>
    </source>
</evidence>
<reference evidence="10" key="3">
    <citation type="submission" date="2025-08" db="UniProtKB">
        <authorList>
            <consortium name="Ensembl"/>
        </authorList>
    </citation>
    <scope>IDENTIFICATION</scope>
</reference>
<dbReference type="SUPFAM" id="SSF57716">
    <property type="entry name" value="Glucocorticoid receptor-like (DNA-binding domain)"/>
    <property type="match status" value="1"/>
</dbReference>
<protein>
    <submittedName>
        <fullName evidence="10">Uncharacterized LOC778872</fullName>
    </submittedName>
</protein>
<dbReference type="PANTHER" id="PTHR46927">
    <property type="entry name" value="AGAP005574-PA"/>
    <property type="match status" value="1"/>
</dbReference>
<dbReference type="InterPro" id="IPR052224">
    <property type="entry name" value="THAP_domain_protein"/>
</dbReference>
<keyword evidence="1" id="KW-0479">Metal-binding</keyword>
<evidence type="ECO:0000256" key="5">
    <source>
        <dbReference type="PROSITE-ProRule" id="PRU00042"/>
    </source>
</evidence>
<dbReference type="GO" id="GO:0003677">
    <property type="term" value="F:DNA binding"/>
    <property type="evidence" value="ECO:0007669"/>
    <property type="project" value="UniProtKB-UniRule"/>
</dbReference>
<dbReference type="Pfam" id="PF05485">
    <property type="entry name" value="THAP"/>
    <property type="match status" value="1"/>
</dbReference>
<feature type="compositionally biased region" description="Polar residues" evidence="7">
    <location>
        <begin position="156"/>
        <end position="165"/>
    </location>
</feature>
<reference evidence="11" key="1">
    <citation type="journal article" date="2002" name="Science">
        <title>The draft genome of Ciona intestinalis: insights into chordate and vertebrate origins.</title>
        <authorList>
            <person name="Dehal P."/>
            <person name="Satou Y."/>
            <person name="Campbell R.K."/>
            <person name="Chapman J."/>
            <person name="Degnan B."/>
            <person name="De Tomaso A."/>
            <person name="Davidson B."/>
            <person name="Di Gregorio A."/>
            <person name="Gelpke M."/>
            <person name="Goodstein D.M."/>
            <person name="Harafuji N."/>
            <person name="Hastings K.E."/>
            <person name="Ho I."/>
            <person name="Hotta K."/>
            <person name="Huang W."/>
            <person name="Kawashima T."/>
            <person name="Lemaire P."/>
            <person name="Martinez D."/>
            <person name="Meinertzhagen I.A."/>
            <person name="Necula S."/>
            <person name="Nonaka M."/>
            <person name="Putnam N."/>
            <person name="Rash S."/>
            <person name="Saiga H."/>
            <person name="Satake M."/>
            <person name="Terry A."/>
            <person name="Yamada L."/>
            <person name="Wang H.G."/>
            <person name="Awazu S."/>
            <person name="Azumi K."/>
            <person name="Boore J."/>
            <person name="Branno M."/>
            <person name="Chin-Bow S."/>
            <person name="DeSantis R."/>
            <person name="Doyle S."/>
            <person name="Francino P."/>
            <person name="Keys D.N."/>
            <person name="Haga S."/>
            <person name="Hayashi H."/>
            <person name="Hino K."/>
            <person name="Imai K.S."/>
            <person name="Inaba K."/>
            <person name="Kano S."/>
            <person name="Kobayashi K."/>
            <person name="Kobayashi M."/>
            <person name="Lee B.I."/>
            <person name="Makabe K.W."/>
            <person name="Manohar C."/>
            <person name="Matassi G."/>
            <person name="Medina M."/>
            <person name="Mochizuki Y."/>
            <person name="Mount S."/>
            <person name="Morishita T."/>
            <person name="Miura S."/>
            <person name="Nakayama A."/>
            <person name="Nishizaka S."/>
            <person name="Nomoto H."/>
            <person name="Ohta F."/>
            <person name="Oishi K."/>
            <person name="Rigoutsos I."/>
            <person name="Sano M."/>
            <person name="Sasaki A."/>
            <person name="Sasakura Y."/>
            <person name="Shoguchi E."/>
            <person name="Shin-i T."/>
            <person name="Spagnuolo A."/>
            <person name="Stainier D."/>
            <person name="Suzuki M.M."/>
            <person name="Tassy O."/>
            <person name="Takatori N."/>
            <person name="Tokuoka M."/>
            <person name="Yagi K."/>
            <person name="Yoshizaki F."/>
            <person name="Wada S."/>
            <person name="Zhang C."/>
            <person name="Hyatt P.D."/>
            <person name="Larimer F."/>
            <person name="Detter C."/>
            <person name="Doggett N."/>
            <person name="Glavina T."/>
            <person name="Hawkins T."/>
            <person name="Richardson P."/>
            <person name="Lucas S."/>
            <person name="Kohara Y."/>
            <person name="Levine M."/>
            <person name="Satoh N."/>
            <person name="Rokhsar D.S."/>
        </authorList>
    </citation>
    <scope>NUCLEOTIDE SEQUENCE [LARGE SCALE GENOMIC DNA]</scope>
</reference>
<dbReference type="SMART" id="SM00692">
    <property type="entry name" value="DM3"/>
    <property type="match status" value="1"/>
</dbReference>
<dbReference type="Gene3D" id="3.30.160.60">
    <property type="entry name" value="Classic Zinc Finger"/>
    <property type="match status" value="1"/>
</dbReference>
<sequence>YICHVGMPSCSVPFCVKYGELKKDTATLHRFPQDKEFAKLWLKNINNPTLTVNSWNRVKTLYICSKHFTPKDFMKVKADLSGDANKKEKIVLKPDAVPTIFEYPPKRYEMRTRNKNPEQKIEQEEQTSDKKEKENSKSLRSKAASKVVQIQPKLNVGTSSPNGTVQLKPKSDHFTIIPRNLQTSNIQNKFSNLKSLQVNLKNNKMIGQVSGPVLVKLLNNNTPTGIKDSKYIPVIQQSSTSTTSSKNSIPIQLSNPIQVTRQNAISIKPSSANSMMKMHSPSQVVINSGPVVFSKELHAAPKSIKPSSTPVYISAAQKRSPDTCSNVVTSNSLNNCSIQIVPIKPVTVTHAPSKTTPSITSSHRPANSVSFGRAPRVVAKKFHDSYGKHGSLTVCIRAALSVAPKLQRKYKFIKMNPASVECILVGVPSERDSKSELQKELANLDKYVRENHLKSRASAIEELLFSDPTPIPNAVTLPPKKENETVEKSPKKDKPGLKNSAMLSKKNATSDKELDNKDDTDGQKSVTGHVCKTCKCRLNSKSSFNRHCQSVQHRMMLAAQRALQGKAPSLVQHAKNKAIGSKQSKASTSNLFKAASDSSALIYRSFKSVKGGDGVKVYKCFFCLQCISGSVPFLHHIWQHCITHKRCCSWCGTKFRSAAAMKTHILTIVCSKEKVELIRNKRHLRLVPKTHENTSTSSWISRRYTGVIPDYYKPFETKVQGGKSKWFSCNFCTFIGLELSSIVHHARQHIGDYPFRCSECVFGSVCKTRLVNHQSMSGHHGFYYVRRSTGISEEEIKELEKMIASGLLKFNAKGWVDSMVRDKPTDIPASMYKIDPYLSETKQKKLSPLKVPSDPKPSKNKTIELERTEEDPWMFCKSCNTGFLDRETYEMHSQGCNGNDINTGDCSWTTNTEEKQDCVLIDNEEEMDSPEVSPGPLSDDEEEIKGFNEVPSIQETLSQLSSSASKSNFNKLSNKKTLDSLFHLTPSSSSPISSSSNIEKTVQSLTLKNQHKLLVISSETKPSSSVAPAVVSGVEPCSVGRRSRQKQKPQKLLRPVERSVDIPSTSKAIIDQSMYCPEPMDTSM</sequence>
<keyword evidence="4 6" id="KW-0238">DNA-binding</keyword>
<reference evidence="10" key="2">
    <citation type="journal article" date="2008" name="Genome Biol.">
        <title>Improved genome assembly and evidence-based global gene model set for the chordate Ciona intestinalis: new insight into intron and operon populations.</title>
        <authorList>
            <person name="Satou Y."/>
            <person name="Mineta K."/>
            <person name="Ogasawara M."/>
            <person name="Sasakura Y."/>
            <person name="Shoguchi E."/>
            <person name="Ueno K."/>
            <person name="Yamada L."/>
            <person name="Matsumoto J."/>
            <person name="Wasserscheid J."/>
            <person name="Dewar K."/>
            <person name="Wiley G.B."/>
            <person name="Macmil S.L."/>
            <person name="Roe B.A."/>
            <person name="Zeller R.W."/>
            <person name="Hastings K.E."/>
            <person name="Lemaire P."/>
            <person name="Lindquist E."/>
            <person name="Endo T."/>
            <person name="Hotta K."/>
            <person name="Inaba K."/>
        </authorList>
    </citation>
    <scope>NUCLEOTIDE SEQUENCE [LARGE SCALE GENOMIC DNA]</scope>
    <source>
        <strain evidence="10">wild type</strain>
    </source>
</reference>
<dbReference type="InterPro" id="IPR013087">
    <property type="entry name" value="Znf_C2H2_type"/>
</dbReference>
<organism evidence="10 11">
    <name type="scientific">Ciona intestinalis</name>
    <name type="common">Transparent sea squirt</name>
    <name type="synonym">Ascidia intestinalis</name>
    <dbReference type="NCBI Taxonomy" id="7719"/>
    <lineage>
        <taxon>Eukaryota</taxon>
        <taxon>Metazoa</taxon>
        <taxon>Chordata</taxon>
        <taxon>Tunicata</taxon>
        <taxon>Ascidiacea</taxon>
        <taxon>Phlebobranchia</taxon>
        <taxon>Cionidae</taxon>
        <taxon>Ciona</taxon>
    </lineage>
</organism>
<keyword evidence="2 5" id="KW-0863">Zinc-finger</keyword>
<dbReference type="Proteomes" id="UP000008144">
    <property type="component" value="Chromosome 3"/>
</dbReference>
<evidence type="ECO:0000256" key="1">
    <source>
        <dbReference type="ARBA" id="ARBA00022723"/>
    </source>
</evidence>
<evidence type="ECO:0000256" key="4">
    <source>
        <dbReference type="ARBA" id="ARBA00023125"/>
    </source>
</evidence>
<feature type="domain" description="C2H2-type" evidence="8">
    <location>
        <begin position="727"/>
        <end position="754"/>
    </location>
</feature>
<evidence type="ECO:0000256" key="3">
    <source>
        <dbReference type="ARBA" id="ARBA00022833"/>
    </source>
</evidence>
<reference evidence="10" key="4">
    <citation type="submission" date="2025-09" db="UniProtKB">
        <authorList>
            <consortium name="Ensembl"/>
        </authorList>
    </citation>
    <scope>IDENTIFICATION</scope>
</reference>
<dbReference type="InterPro" id="IPR038441">
    <property type="entry name" value="THAP_Znf_sf"/>
</dbReference>
<dbReference type="InterPro" id="IPR036236">
    <property type="entry name" value="Znf_C2H2_sf"/>
</dbReference>
<evidence type="ECO:0000256" key="7">
    <source>
        <dbReference type="SAM" id="MobiDB-lite"/>
    </source>
</evidence>
<feature type="compositionally biased region" description="Basic residues" evidence="7">
    <location>
        <begin position="1041"/>
        <end position="1051"/>
    </location>
</feature>
<accession>F6U3I5</accession>
<dbReference type="HOGENOM" id="CLU_285696_0_0_1"/>
<keyword evidence="11" id="KW-1185">Reference proteome</keyword>
<gene>
    <name evidence="10" type="primary">LOC778872</name>
</gene>
<dbReference type="SUPFAM" id="SSF57667">
    <property type="entry name" value="beta-beta-alpha zinc fingers"/>
    <property type="match status" value="2"/>
</dbReference>
<evidence type="ECO:0000313" key="11">
    <source>
        <dbReference type="Proteomes" id="UP000008144"/>
    </source>
</evidence>
<dbReference type="PROSITE" id="PS50157">
    <property type="entry name" value="ZINC_FINGER_C2H2_2"/>
    <property type="match status" value="1"/>
</dbReference>
<feature type="region of interest" description="Disordered" evidence="7">
    <location>
        <begin position="103"/>
        <end position="166"/>
    </location>
</feature>
<dbReference type="Gene3D" id="6.20.210.20">
    <property type="entry name" value="THAP domain"/>
    <property type="match status" value="1"/>
</dbReference>
<feature type="region of interest" description="Disordered" evidence="7">
    <location>
        <begin position="1037"/>
        <end position="1059"/>
    </location>
</feature>
<dbReference type="GO" id="GO:0008270">
    <property type="term" value="F:zinc ion binding"/>
    <property type="evidence" value="ECO:0007669"/>
    <property type="project" value="UniProtKB-KW"/>
</dbReference>
<proteinExistence type="predicted"/>
<evidence type="ECO:0000259" key="9">
    <source>
        <dbReference type="PROSITE" id="PS50950"/>
    </source>
</evidence>
<dbReference type="PROSITE" id="PS50950">
    <property type="entry name" value="ZF_THAP"/>
    <property type="match status" value="1"/>
</dbReference>
<feature type="compositionally biased region" description="Basic and acidic residues" evidence="7">
    <location>
        <begin position="508"/>
        <end position="522"/>
    </location>
</feature>
<evidence type="ECO:0000259" key="8">
    <source>
        <dbReference type="PROSITE" id="PS50157"/>
    </source>
</evidence>
<evidence type="ECO:0000256" key="2">
    <source>
        <dbReference type="ARBA" id="ARBA00022771"/>
    </source>
</evidence>
<dbReference type="SMART" id="SM00355">
    <property type="entry name" value="ZnF_C2H2"/>
    <property type="match status" value="5"/>
</dbReference>
<dbReference type="InParanoid" id="F6U3I5"/>
<feature type="domain" description="THAP-type" evidence="9">
    <location>
        <begin position="7"/>
        <end position="101"/>
    </location>
</feature>
<dbReference type="EMBL" id="EAAA01001740">
    <property type="status" value="NOT_ANNOTATED_CDS"/>
    <property type="molecule type" value="Genomic_DNA"/>
</dbReference>
<dbReference type="SMART" id="SM00980">
    <property type="entry name" value="THAP"/>
    <property type="match status" value="1"/>
</dbReference>
<feature type="compositionally biased region" description="Basic and acidic residues" evidence="7">
    <location>
        <begin position="479"/>
        <end position="496"/>
    </location>
</feature>
<dbReference type="AlphaFoldDB" id="F6U3I5"/>
<dbReference type="Ensembl" id="ENSCINT00000023799.2">
    <property type="protein sequence ID" value="ENSCINP00000023553.2"/>
    <property type="gene ID" value="ENSCING00000012683.2"/>
</dbReference>
<evidence type="ECO:0000256" key="6">
    <source>
        <dbReference type="PROSITE-ProRule" id="PRU00309"/>
    </source>
</evidence>
<dbReference type="GeneTree" id="ENSGT00660000097250"/>
<name>F6U3I5_CIOIN</name>
<dbReference type="InterPro" id="IPR006612">
    <property type="entry name" value="THAP_Znf"/>
</dbReference>